<dbReference type="InterPro" id="IPR036774">
    <property type="entry name" value="ERV/ALR_sulphydryl_oxid_sf"/>
</dbReference>
<dbReference type="GO" id="GO:0016971">
    <property type="term" value="F:flavin-dependent sulfhydryl oxidase activity"/>
    <property type="evidence" value="ECO:0007669"/>
    <property type="project" value="InterPro"/>
</dbReference>
<proteinExistence type="predicted"/>
<dbReference type="AlphaFoldDB" id="A0A1Q9ENP7"/>
<feature type="region of interest" description="Disordered" evidence="7">
    <location>
        <begin position="473"/>
        <end position="493"/>
    </location>
</feature>
<evidence type="ECO:0000313" key="9">
    <source>
        <dbReference type="EMBL" id="OLQ09042.1"/>
    </source>
</evidence>
<dbReference type="EC" id="1.8.3.2" evidence="6"/>
<dbReference type="PANTHER" id="PTHR12645">
    <property type="entry name" value="ALR/ERV"/>
    <property type="match status" value="1"/>
</dbReference>
<dbReference type="Gene3D" id="1.20.120.310">
    <property type="entry name" value="ERV/ALR sulfhydryl oxidase domain"/>
    <property type="match status" value="1"/>
</dbReference>
<organism evidence="9 10">
    <name type="scientific">Symbiodinium microadriaticum</name>
    <name type="common">Dinoflagellate</name>
    <name type="synonym">Zooxanthella microadriatica</name>
    <dbReference type="NCBI Taxonomy" id="2951"/>
    <lineage>
        <taxon>Eukaryota</taxon>
        <taxon>Sar</taxon>
        <taxon>Alveolata</taxon>
        <taxon>Dinophyceae</taxon>
        <taxon>Suessiales</taxon>
        <taxon>Symbiodiniaceae</taxon>
        <taxon>Symbiodinium</taxon>
    </lineage>
</organism>
<dbReference type="InterPro" id="IPR039799">
    <property type="entry name" value="ALR/ERV"/>
</dbReference>
<dbReference type="EMBL" id="LSRX01000105">
    <property type="protein sequence ID" value="OLQ09042.1"/>
    <property type="molecule type" value="Genomic_DNA"/>
</dbReference>
<keyword evidence="3 6" id="KW-0274">FAD</keyword>
<dbReference type="PANTHER" id="PTHR12645:SF0">
    <property type="entry name" value="FAD-LINKED SULFHYDRYL OXIDASE ALR"/>
    <property type="match status" value="1"/>
</dbReference>
<comment type="catalytic activity">
    <reaction evidence="6">
        <text>2 R'C(R)SH + O2 = R'C(R)S-S(R)CR' + H2O2</text>
        <dbReference type="Rhea" id="RHEA:17357"/>
        <dbReference type="ChEBI" id="CHEBI:15379"/>
        <dbReference type="ChEBI" id="CHEBI:16240"/>
        <dbReference type="ChEBI" id="CHEBI:16520"/>
        <dbReference type="ChEBI" id="CHEBI:17412"/>
        <dbReference type="EC" id="1.8.3.2"/>
    </reaction>
</comment>
<evidence type="ECO:0000256" key="2">
    <source>
        <dbReference type="ARBA" id="ARBA00022630"/>
    </source>
</evidence>
<evidence type="ECO:0000256" key="5">
    <source>
        <dbReference type="ARBA" id="ARBA00023157"/>
    </source>
</evidence>
<accession>A0A1Q9ENP7</accession>
<evidence type="ECO:0000256" key="7">
    <source>
        <dbReference type="SAM" id="MobiDB-lite"/>
    </source>
</evidence>
<sequence length="493" mass="51750">MVYFFHDLFTNFGHDAAGLVVQALPFAGKLSCFHGLKVSSVASSALGRGMDAPLATQLAMPGHAEGPALAAKLLQGGVSGSCGAVRSILHTGLLPVNCGSTCGTGLRLVCVAALTSDGSAMSASISHIPDVDISCCGTSSHVEAKGFFASAMLAAAFALARRRCRFARRLASLTSRSFSSSSSWDSREPRGTSGTVAGVATAAGTGCVSTWVTAAAIAAMVLLGAFAWHAAFTAALSSAVPEAMTRAPMDKVALNVQTAIQVKEREMKQAKKYRTAKQAKMEILSKLAQKEIHKAERQGHAERIPDVVVQVQEGDAAEDQEIDVDKLIEDELAPSSWGPAMWKSLHCMVHSMPASLPPEQQHSFEAMMNSLPSALPCNSCGEHLQQHLHDDPVAPYLGTRDSLERWLVRLHNTVNHETGKAVVPEPEALANIDKMCACTNSAASGVPQAVSSASAAAAAPLALLAPCFGSRRTESTQSSTEDSVSPCSVRDFL</sequence>
<evidence type="ECO:0000256" key="1">
    <source>
        <dbReference type="ARBA" id="ARBA00001974"/>
    </source>
</evidence>
<name>A0A1Q9ENP7_SYMMI</name>
<evidence type="ECO:0000259" key="8">
    <source>
        <dbReference type="PROSITE" id="PS51324"/>
    </source>
</evidence>
<keyword evidence="5" id="KW-1015">Disulfide bond</keyword>
<comment type="cofactor">
    <cofactor evidence="1 6">
        <name>FAD</name>
        <dbReference type="ChEBI" id="CHEBI:57692"/>
    </cofactor>
</comment>
<feature type="domain" description="ERV/ALR sulfhydryl oxidase" evidence="8">
    <location>
        <begin position="330"/>
        <end position="435"/>
    </location>
</feature>
<dbReference type="OrthoDB" id="59470at2759"/>
<protein>
    <recommendedName>
        <fullName evidence="6">Sulfhydryl oxidase</fullName>
        <ecNumber evidence="6">1.8.3.2</ecNumber>
    </recommendedName>
</protein>
<comment type="caution">
    <text evidence="9">The sequence shown here is derived from an EMBL/GenBank/DDBJ whole genome shotgun (WGS) entry which is preliminary data.</text>
</comment>
<keyword evidence="10" id="KW-1185">Reference proteome</keyword>
<evidence type="ECO:0000256" key="6">
    <source>
        <dbReference type="RuleBase" id="RU371123"/>
    </source>
</evidence>
<evidence type="ECO:0000256" key="4">
    <source>
        <dbReference type="ARBA" id="ARBA00023002"/>
    </source>
</evidence>
<keyword evidence="4 6" id="KW-0560">Oxidoreductase</keyword>
<dbReference type="InterPro" id="IPR017905">
    <property type="entry name" value="ERV/ALR_sulphydryl_oxidase"/>
</dbReference>
<dbReference type="SUPFAM" id="SSF69000">
    <property type="entry name" value="FAD-dependent thiol oxidase"/>
    <property type="match status" value="1"/>
</dbReference>
<dbReference type="GO" id="GO:0005739">
    <property type="term" value="C:mitochondrion"/>
    <property type="evidence" value="ECO:0007669"/>
    <property type="project" value="TreeGrafter"/>
</dbReference>
<reference evidence="9 10" key="1">
    <citation type="submission" date="2016-02" db="EMBL/GenBank/DDBJ databases">
        <title>Genome analysis of coral dinoflagellate symbionts highlights evolutionary adaptations to a symbiotic lifestyle.</title>
        <authorList>
            <person name="Aranda M."/>
            <person name="Li Y."/>
            <person name="Liew Y.J."/>
            <person name="Baumgarten S."/>
            <person name="Simakov O."/>
            <person name="Wilson M."/>
            <person name="Piel J."/>
            <person name="Ashoor H."/>
            <person name="Bougouffa S."/>
            <person name="Bajic V.B."/>
            <person name="Ryu T."/>
            <person name="Ravasi T."/>
            <person name="Bayer T."/>
            <person name="Micklem G."/>
            <person name="Kim H."/>
            <person name="Bhak J."/>
            <person name="Lajeunesse T.C."/>
            <person name="Voolstra C.R."/>
        </authorList>
    </citation>
    <scope>NUCLEOTIDE SEQUENCE [LARGE SCALE GENOMIC DNA]</scope>
    <source>
        <strain evidence="9 10">CCMP2467</strain>
    </source>
</reference>
<feature type="compositionally biased region" description="Low complexity" evidence="7">
    <location>
        <begin position="475"/>
        <end position="485"/>
    </location>
</feature>
<gene>
    <name evidence="9" type="ORF">AK812_SmicGene7391</name>
</gene>
<evidence type="ECO:0000313" key="10">
    <source>
        <dbReference type="Proteomes" id="UP000186817"/>
    </source>
</evidence>
<dbReference type="PROSITE" id="PS51324">
    <property type="entry name" value="ERV_ALR"/>
    <property type="match status" value="1"/>
</dbReference>
<dbReference type="Proteomes" id="UP000186817">
    <property type="component" value="Unassembled WGS sequence"/>
</dbReference>
<dbReference type="Pfam" id="PF04777">
    <property type="entry name" value="Evr1_Alr"/>
    <property type="match status" value="1"/>
</dbReference>
<dbReference type="GO" id="GO:0050660">
    <property type="term" value="F:flavin adenine dinucleotide binding"/>
    <property type="evidence" value="ECO:0007669"/>
    <property type="project" value="TreeGrafter"/>
</dbReference>
<keyword evidence="2 6" id="KW-0285">Flavoprotein</keyword>
<evidence type="ECO:0000256" key="3">
    <source>
        <dbReference type="ARBA" id="ARBA00022827"/>
    </source>
</evidence>